<dbReference type="AlphaFoldDB" id="A0A965ZK67"/>
<protein>
    <recommendedName>
        <fullName evidence="3">Lipoprotein</fullName>
    </recommendedName>
</protein>
<evidence type="ECO:0008006" key="3">
    <source>
        <dbReference type="Google" id="ProtNLM"/>
    </source>
</evidence>
<sequence length="167" mass="19466">MINKLILCLAFLLMGCNDKPKIRTGVIIFEHIGIRLHIYNPLYISTAPVKIHLSNDQIKELTDIRRNSKTAIDQLEEKYINAKFDRAVTDTITFSYLYKFIDDNSQFYTNSAHKNNDPSADSYSLNVNGKHYSIYYGCKKEFFYKLESYLKEKRVDSKVVEAISFLK</sequence>
<name>A0A965ZK67_9SPHI</name>
<evidence type="ECO:0000313" key="2">
    <source>
        <dbReference type="Proteomes" id="UP000638732"/>
    </source>
</evidence>
<evidence type="ECO:0000313" key="1">
    <source>
        <dbReference type="EMBL" id="NCD71548.1"/>
    </source>
</evidence>
<keyword evidence="2" id="KW-1185">Reference proteome</keyword>
<gene>
    <name evidence="1" type="ORF">GSY63_19440</name>
</gene>
<reference evidence="1" key="1">
    <citation type="submission" date="2020-01" db="EMBL/GenBank/DDBJ databases">
        <authorList>
            <person name="Seo Y.L."/>
        </authorList>
    </citation>
    <scope>NUCLEOTIDE SEQUENCE</scope>
    <source>
        <strain evidence="1">R11</strain>
    </source>
</reference>
<reference evidence="1" key="2">
    <citation type="submission" date="2020-10" db="EMBL/GenBank/DDBJ databases">
        <title>Mucilaginibacter sp. nov., isolated from soil.</title>
        <authorList>
            <person name="Jeon C.O."/>
        </authorList>
    </citation>
    <scope>NUCLEOTIDE SEQUENCE</scope>
    <source>
        <strain evidence="1">R11</strain>
    </source>
</reference>
<comment type="caution">
    <text evidence="1">The sequence shown here is derived from an EMBL/GenBank/DDBJ whole genome shotgun (WGS) entry which is preliminary data.</text>
</comment>
<dbReference type="RefSeq" id="WP_166587495.1">
    <property type="nucleotide sequence ID" value="NZ_WWEO01000044.1"/>
</dbReference>
<dbReference type="Proteomes" id="UP000638732">
    <property type="component" value="Unassembled WGS sequence"/>
</dbReference>
<organism evidence="1 2">
    <name type="scientific">Mucilaginibacter agri</name>
    <dbReference type="NCBI Taxonomy" id="2695265"/>
    <lineage>
        <taxon>Bacteria</taxon>
        <taxon>Pseudomonadati</taxon>
        <taxon>Bacteroidota</taxon>
        <taxon>Sphingobacteriia</taxon>
        <taxon>Sphingobacteriales</taxon>
        <taxon>Sphingobacteriaceae</taxon>
        <taxon>Mucilaginibacter</taxon>
    </lineage>
</organism>
<dbReference type="EMBL" id="WWEO01000044">
    <property type="protein sequence ID" value="NCD71548.1"/>
    <property type="molecule type" value="Genomic_DNA"/>
</dbReference>
<accession>A0A965ZK67</accession>
<proteinExistence type="predicted"/>
<dbReference type="PROSITE" id="PS51257">
    <property type="entry name" value="PROKAR_LIPOPROTEIN"/>
    <property type="match status" value="1"/>
</dbReference>